<keyword evidence="3" id="KW-1185">Reference proteome</keyword>
<sequence>MSSRPKKILELAKLAHSSKNNTEENDYSLQEISEIELSGNIFLNEALSPEDISNIIREVENVFDNDNASDNPDNSINSAENLNHNEPYHPGIGNNETIHEVNEIGTRQLDEALSSEDIITIINEAEIVFDINENPSDCYNNSAVLSDITNVVSWQKENQTHDKQSHLTFLDTSLHHQDWNHQPCYRQTSSKQSLSLNEPTTDISEDISIDNPSPDLWFLQVKPTKKSDTSRKMNIIRDIAIPRTSGLNSLSSINERATDVESIFEPSEESSRQDHTGSQKWKTLRDEAKAIKDAMKDKRNKTEEKDETKENRNGANKIKDAIKDNKNVPGGENKERKIKAKPKFPLASTQRKIMETKPKKKTKSRKIETK</sequence>
<evidence type="ECO:0000313" key="2">
    <source>
        <dbReference type="EMBL" id="CAG9764607.1"/>
    </source>
</evidence>
<evidence type="ECO:0000256" key="1">
    <source>
        <dbReference type="SAM" id="MobiDB-lite"/>
    </source>
</evidence>
<dbReference type="EMBL" id="OU892278">
    <property type="protein sequence ID" value="CAG9764607.1"/>
    <property type="molecule type" value="Genomic_DNA"/>
</dbReference>
<feature type="region of interest" description="Disordered" evidence="1">
    <location>
        <begin position="186"/>
        <end position="208"/>
    </location>
</feature>
<protein>
    <submittedName>
        <fullName evidence="2">Uncharacterized protein</fullName>
    </submittedName>
</protein>
<accession>A0A9N9MHX8</accession>
<dbReference type="Proteomes" id="UP001152799">
    <property type="component" value="Chromosome 2"/>
</dbReference>
<dbReference type="AlphaFoldDB" id="A0A9N9MHX8"/>
<feature type="region of interest" description="Disordered" evidence="1">
    <location>
        <begin position="263"/>
        <end position="370"/>
    </location>
</feature>
<evidence type="ECO:0000313" key="3">
    <source>
        <dbReference type="Proteomes" id="UP001152799"/>
    </source>
</evidence>
<organism evidence="2 3">
    <name type="scientific">Ceutorhynchus assimilis</name>
    <name type="common">cabbage seed weevil</name>
    <dbReference type="NCBI Taxonomy" id="467358"/>
    <lineage>
        <taxon>Eukaryota</taxon>
        <taxon>Metazoa</taxon>
        <taxon>Ecdysozoa</taxon>
        <taxon>Arthropoda</taxon>
        <taxon>Hexapoda</taxon>
        <taxon>Insecta</taxon>
        <taxon>Pterygota</taxon>
        <taxon>Neoptera</taxon>
        <taxon>Endopterygota</taxon>
        <taxon>Coleoptera</taxon>
        <taxon>Polyphaga</taxon>
        <taxon>Cucujiformia</taxon>
        <taxon>Curculionidae</taxon>
        <taxon>Ceutorhynchinae</taxon>
        <taxon>Ceutorhynchus</taxon>
    </lineage>
</organism>
<proteinExistence type="predicted"/>
<reference evidence="2" key="1">
    <citation type="submission" date="2022-01" db="EMBL/GenBank/DDBJ databases">
        <authorList>
            <person name="King R."/>
        </authorList>
    </citation>
    <scope>NUCLEOTIDE SEQUENCE</scope>
</reference>
<feature type="compositionally biased region" description="Polar residues" evidence="1">
    <location>
        <begin position="186"/>
        <end position="202"/>
    </location>
</feature>
<name>A0A9N9MHX8_9CUCU</name>
<feature type="compositionally biased region" description="Basic and acidic residues" evidence="1">
    <location>
        <begin position="269"/>
        <end position="326"/>
    </location>
</feature>
<gene>
    <name evidence="2" type="ORF">CEUTPL_LOCUS5241</name>
</gene>